<name>A0A026VS68_OOCBI</name>
<dbReference type="GO" id="GO:0005506">
    <property type="term" value="F:iron ion binding"/>
    <property type="evidence" value="ECO:0007669"/>
    <property type="project" value="InterPro"/>
</dbReference>
<evidence type="ECO:0000313" key="2">
    <source>
        <dbReference type="EMBL" id="EZA46562.1"/>
    </source>
</evidence>
<accession>A0A026VS68</accession>
<dbReference type="InterPro" id="IPR036396">
    <property type="entry name" value="Cyt_P450_sf"/>
</dbReference>
<dbReference type="OrthoDB" id="1470350at2759"/>
<proteinExistence type="predicted"/>
<keyword evidence="3" id="KW-1185">Reference proteome</keyword>
<dbReference type="EMBL" id="KK110460">
    <property type="protein sequence ID" value="EZA46562.1"/>
    <property type="molecule type" value="Genomic_DNA"/>
</dbReference>
<dbReference type="SUPFAM" id="SSF48264">
    <property type="entry name" value="Cytochrome P450"/>
    <property type="match status" value="1"/>
</dbReference>
<gene>
    <name evidence="2" type="ORF">X777_00032</name>
</gene>
<dbReference type="GO" id="GO:0016705">
    <property type="term" value="F:oxidoreductase activity, acting on paired donors, with incorporation or reduction of molecular oxygen"/>
    <property type="evidence" value="ECO:0007669"/>
    <property type="project" value="InterPro"/>
</dbReference>
<organism evidence="2 3">
    <name type="scientific">Ooceraea biroi</name>
    <name type="common">Clonal raider ant</name>
    <name type="synonym">Cerapachys biroi</name>
    <dbReference type="NCBI Taxonomy" id="2015173"/>
    <lineage>
        <taxon>Eukaryota</taxon>
        <taxon>Metazoa</taxon>
        <taxon>Ecdysozoa</taxon>
        <taxon>Arthropoda</taxon>
        <taxon>Hexapoda</taxon>
        <taxon>Insecta</taxon>
        <taxon>Pterygota</taxon>
        <taxon>Neoptera</taxon>
        <taxon>Endopterygota</taxon>
        <taxon>Hymenoptera</taxon>
        <taxon>Apocrita</taxon>
        <taxon>Aculeata</taxon>
        <taxon>Formicoidea</taxon>
        <taxon>Formicidae</taxon>
        <taxon>Dorylinae</taxon>
        <taxon>Ooceraea</taxon>
    </lineage>
</organism>
<sequence length="53" mass="6350">MMELKTVIGTLVHNFYLEPIDRLKDIRFFMDLIIRPKHPVRVKFVPIKDAQLL</sequence>
<protein>
    <submittedName>
        <fullName evidence="2">Uncharacterized protein</fullName>
    </submittedName>
</protein>
<keyword evidence="1" id="KW-0560">Oxidoreductase</keyword>
<dbReference type="Gene3D" id="1.10.630.10">
    <property type="entry name" value="Cytochrome P450"/>
    <property type="match status" value="1"/>
</dbReference>
<keyword evidence="1" id="KW-0503">Monooxygenase</keyword>
<dbReference type="AlphaFoldDB" id="A0A026VS68"/>
<dbReference type="Proteomes" id="UP000053097">
    <property type="component" value="Unassembled WGS sequence"/>
</dbReference>
<evidence type="ECO:0000256" key="1">
    <source>
        <dbReference type="ARBA" id="ARBA00023033"/>
    </source>
</evidence>
<dbReference type="GO" id="GO:0004497">
    <property type="term" value="F:monooxygenase activity"/>
    <property type="evidence" value="ECO:0007669"/>
    <property type="project" value="UniProtKB-KW"/>
</dbReference>
<evidence type="ECO:0000313" key="3">
    <source>
        <dbReference type="Proteomes" id="UP000053097"/>
    </source>
</evidence>
<dbReference type="GO" id="GO:0020037">
    <property type="term" value="F:heme binding"/>
    <property type="evidence" value="ECO:0007669"/>
    <property type="project" value="InterPro"/>
</dbReference>
<reference evidence="2 3" key="1">
    <citation type="journal article" date="2014" name="Curr. Biol.">
        <title>The genome of the clonal raider ant Cerapachys biroi.</title>
        <authorList>
            <person name="Oxley P.R."/>
            <person name="Ji L."/>
            <person name="Fetter-Pruneda I."/>
            <person name="McKenzie S.K."/>
            <person name="Li C."/>
            <person name="Hu H."/>
            <person name="Zhang G."/>
            <person name="Kronauer D.J."/>
        </authorList>
    </citation>
    <scope>NUCLEOTIDE SEQUENCE [LARGE SCALE GENOMIC DNA]</scope>
</reference>